<protein>
    <submittedName>
        <fullName evidence="9">DHA2 family efflux MFS transporter permease subunit</fullName>
    </submittedName>
</protein>
<name>A0ABW0BGN6_9ACTN</name>
<comment type="subcellular location">
    <subcellularLocation>
        <location evidence="1">Cell membrane</location>
        <topology evidence="1">Multi-pass membrane protein</topology>
    </subcellularLocation>
</comment>
<dbReference type="EMBL" id="JBHSKD010000007">
    <property type="protein sequence ID" value="MFC5176476.1"/>
    <property type="molecule type" value="Genomic_DNA"/>
</dbReference>
<dbReference type="PANTHER" id="PTHR42718">
    <property type="entry name" value="MAJOR FACILITATOR SUPERFAMILY MULTIDRUG TRANSPORTER MFSC"/>
    <property type="match status" value="1"/>
</dbReference>
<evidence type="ECO:0000256" key="6">
    <source>
        <dbReference type="ARBA" id="ARBA00023136"/>
    </source>
</evidence>
<feature type="transmembrane region" description="Helical" evidence="7">
    <location>
        <begin position="57"/>
        <end position="76"/>
    </location>
</feature>
<feature type="transmembrane region" description="Helical" evidence="7">
    <location>
        <begin position="150"/>
        <end position="169"/>
    </location>
</feature>
<dbReference type="NCBIfam" id="TIGR00711">
    <property type="entry name" value="efflux_EmrB"/>
    <property type="match status" value="1"/>
</dbReference>
<keyword evidence="5 7" id="KW-1133">Transmembrane helix</keyword>
<dbReference type="Pfam" id="PF07690">
    <property type="entry name" value="MFS_1"/>
    <property type="match status" value="1"/>
</dbReference>
<feature type="transmembrane region" description="Helical" evidence="7">
    <location>
        <begin position="451"/>
        <end position="473"/>
    </location>
</feature>
<sequence>MTTAPTEPTEAAGLSARTRWLALYVLCLGDLMIVLDSSIVNVALPSIQADLGFSPEALAWVVNAYLLTFGGFLLLSGRLGDLLGNKRVFTAGVVSFTAASVLCGLAPSAELLVAGRAVQGLGGAAVSAVALSLIMGLFSDPAERAKAMGFFGFVMSGGGAVGVLAGGVLTGLLSWHWIFLVNVPIGIAVWFAARRVLPADEQVPDAGRLDVPGAVLVTASLMLTVYAVVGGNDAGWTSARTLGLLAAGALLLAVFVAYEARTDQPLVPLRMFALRNVAVSQVVGVLWAAAMFAWFFLAALYLQRVLGYSALEVGLAFVPTSVVMAFCSLRVSDRLVMRFGIRPPLVAGLTLAAVSLALFSRAPIDGSFAVDVLPSMLLLGAGAGIAFNPVLLAAMGDVEPHESGLASGLVNTSFMMGGALGLAVLVAISSARTTALVEAGTDLVAAELGGYQLAFGVGAACALLAAVVGGAFLRPQPMGAHGAPVEEAAEPAAR</sequence>
<feature type="transmembrane region" description="Helical" evidence="7">
    <location>
        <begin position="88"/>
        <end position="109"/>
    </location>
</feature>
<reference evidence="10" key="1">
    <citation type="journal article" date="2019" name="Int. J. Syst. Evol. Microbiol.">
        <title>The Global Catalogue of Microorganisms (GCM) 10K type strain sequencing project: providing services to taxonomists for standard genome sequencing and annotation.</title>
        <authorList>
            <consortium name="The Broad Institute Genomics Platform"/>
            <consortium name="The Broad Institute Genome Sequencing Center for Infectious Disease"/>
            <person name="Wu L."/>
            <person name="Ma J."/>
        </authorList>
    </citation>
    <scope>NUCLEOTIDE SEQUENCE [LARGE SCALE GENOMIC DNA]</scope>
    <source>
        <strain evidence="10">DFY41</strain>
    </source>
</reference>
<evidence type="ECO:0000256" key="2">
    <source>
        <dbReference type="ARBA" id="ARBA00022448"/>
    </source>
</evidence>
<dbReference type="Gene3D" id="1.20.1250.20">
    <property type="entry name" value="MFS general substrate transporter like domains"/>
    <property type="match status" value="1"/>
</dbReference>
<evidence type="ECO:0000256" key="5">
    <source>
        <dbReference type="ARBA" id="ARBA00022989"/>
    </source>
</evidence>
<gene>
    <name evidence="9" type="ORF">ACFPGP_07320</name>
</gene>
<keyword evidence="4 7" id="KW-0812">Transmembrane</keyword>
<dbReference type="PANTHER" id="PTHR42718:SF46">
    <property type="entry name" value="BLR6921 PROTEIN"/>
    <property type="match status" value="1"/>
</dbReference>
<dbReference type="CDD" id="cd17321">
    <property type="entry name" value="MFS_MMR_MDR_like"/>
    <property type="match status" value="1"/>
</dbReference>
<proteinExistence type="predicted"/>
<feature type="transmembrane region" description="Helical" evidence="7">
    <location>
        <begin position="209"/>
        <end position="229"/>
    </location>
</feature>
<feature type="transmembrane region" description="Helical" evidence="7">
    <location>
        <begin position="175"/>
        <end position="197"/>
    </location>
</feature>
<feature type="transmembrane region" description="Helical" evidence="7">
    <location>
        <begin position="344"/>
        <end position="364"/>
    </location>
</feature>
<feature type="transmembrane region" description="Helical" evidence="7">
    <location>
        <begin position="278"/>
        <end position="301"/>
    </location>
</feature>
<dbReference type="InterPro" id="IPR036259">
    <property type="entry name" value="MFS_trans_sf"/>
</dbReference>
<feature type="transmembrane region" description="Helical" evidence="7">
    <location>
        <begin position="408"/>
        <end position="431"/>
    </location>
</feature>
<dbReference type="Proteomes" id="UP001596087">
    <property type="component" value="Unassembled WGS sequence"/>
</dbReference>
<feature type="transmembrane region" description="Helical" evidence="7">
    <location>
        <begin position="376"/>
        <end position="396"/>
    </location>
</feature>
<evidence type="ECO:0000313" key="9">
    <source>
        <dbReference type="EMBL" id="MFC5176476.1"/>
    </source>
</evidence>
<keyword evidence="6 7" id="KW-0472">Membrane</keyword>
<keyword evidence="3" id="KW-1003">Cell membrane</keyword>
<dbReference type="RefSeq" id="WP_378588832.1">
    <property type="nucleotide sequence ID" value="NZ_JBHSKD010000007.1"/>
</dbReference>
<organism evidence="9 10">
    <name type="scientific">Nocardioides taihuensis</name>
    <dbReference type="NCBI Taxonomy" id="1835606"/>
    <lineage>
        <taxon>Bacteria</taxon>
        <taxon>Bacillati</taxon>
        <taxon>Actinomycetota</taxon>
        <taxon>Actinomycetes</taxon>
        <taxon>Propionibacteriales</taxon>
        <taxon>Nocardioidaceae</taxon>
        <taxon>Nocardioides</taxon>
    </lineage>
</organism>
<feature type="domain" description="Major facilitator superfamily (MFS) profile" evidence="8">
    <location>
        <begin position="22"/>
        <end position="477"/>
    </location>
</feature>
<dbReference type="InterPro" id="IPR020846">
    <property type="entry name" value="MFS_dom"/>
</dbReference>
<evidence type="ECO:0000256" key="4">
    <source>
        <dbReference type="ARBA" id="ARBA00022692"/>
    </source>
</evidence>
<dbReference type="Gene3D" id="1.20.1720.10">
    <property type="entry name" value="Multidrug resistance protein D"/>
    <property type="match status" value="1"/>
</dbReference>
<feature type="transmembrane region" description="Helical" evidence="7">
    <location>
        <begin position="313"/>
        <end position="332"/>
    </location>
</feature>
<dbReference type="InterPro" id="IPR011701">
    <property type="entry name" value="MFS"/>
</dbReference>
<evidence type="ECO:0000256" key="7">
    <source>
        <dbReference type="SAM" id="Phobius"/>
    </source>
</evidence>
<accession>A0ABW0BGN6</accession>
<feature type="transmembrane region" description="Helical" evidence="7">
    <location>
        <begin position="21"/>
        <end position="45"/>
    </location>
</feature>
<dbReference type="SUPFAM" id="SSF103473">
    <property type="entry name" value="MFS general substrate transporter"/>
    <property type="match status" value="1"/>
</dbReference>
<keyword evidence="10" id="KW-1185">Reference proteome</keyword>
<keyword evidence="2" id="KW-0813">Transport</keyword>
<dbReference type="InterPro" id="IPR004638">
    <property type="entry name" value="EmrB-like"/>
</dbReference>
<evidence type="ECO:0000313" key="10">
    <source>
        <dbReference type="Proteomes" id="UP001596087"/>
    </source>
</evidence>
<evidence type="ECO:0000256" key="1">
    <source>
        <dbReference type="ARBA" id="ARBA00004651"/>
    </source>
</evidence>
<dbReference type="PROSITE" id="PS50850">
    <property type="entry name" value="MFS"/>
    <property type="match status" value="1"/>
</dbReference>
<evidence type="ECO:0000256" key="3">
    <source>
        <dbReference type="ARBA" id="ARBA00022475"/>
    </source>
</evidence>
<feature type="transmembrane region" description="Helical" evidence="7">
    <location>
        <begin position="121"/>
        <end position="138"/>
    </location>
</feature>
<feature type="transmembrane region" description="Helical" evidence="7">
    <location>
        <begin position="241"/>
        <end position="258"/>
    </location>
</feature>
<evidence type="ECO:0000259" key="8">
    <source>
        <dbReference type="PROSITE" id="PS50850"/>
    </source>
</evidence>
<comment type="caution">
    <text evidence="9">The sequence shown here is derived from an EMBL/GenBank/DDBJ whole genome shotgun (WGS) entry which is preliminary data.</text>
</comment>